<dbReference type="OrthoDB" id="40253at2759"/>
<organism evidence="4 5">
    <name type="scientific">Phaeodactylum tricornutum (strain CCAP 1055/1)</name>
    <dbReference type="NCBI Taxonomy" id="556484"/>
    <lineage>
        <taxon>Eukaryota</taxon>
        <taxon>Sar</taxon>
        <taxon>Stramenopiles</taxon>
        <taxon>Ochrophyta</taxon>
        <taxon>Bacillariophyta</taxon>
        <taxon>Bacillariophyceae</taxon>
        <taxon>Bacillariophycidae</taxon>
        <taxon>Naviculales</taxon>
        <taxon>Phaeodactylaceae</taxon>
        <taxon>Phaeodactylum</taxon>
    </lineage>
</organism>
<evidence type="ECO:0000256" key="3">
    <source>
        <dbReference type="ARBA" id="ARBA00022989"/>
    </source>
</evidence>
<keyword evidence="5" id="KW-1185">Reference proteome</keyword>
<dbReference type="AlphaFoldDB" id="B7FTM2"/>
<dbReference type="InParanoid" id="B7FTM2"/>
<reference evidence="5" key="2">
    <citation type="submission" date="2008-08" db="EMBL/GenBank/DDBJ databases">
        <authorList>
            <consortium name="Diatom Consortium"/>
            <person name="Grigoriev I."/>
            <person name="Grimwood J."/>
            <person name="Kuo A."/>
            <person name="Otillar R.P."/>
            <person name="Salamov A."/>
            <person name="Detter J.C."/>
            <person name="Lindquist E."/>
            <person name="Shapiro H."/>
            <person name="Lucas S."/>
            <person name="Glavina del Rio T."/>
            <person name="Pitluck S."/>
            <person name="Rokhsar D."/>
            <person name="Bowler C."/>
        </authorList>
    </citation>
    <scope>GENOME REANNOTATION</scope>
    <source>
        <strain evidence="5">CCAP 1055/1</strain>
    </source>
</reference>
<dbReference type="GO" id="GO:0016757">
    <property type="term" value="F:glycosyltransferase activity"/>
    <property type="evidence" value="ECO:0007669"/>
    <property type="project" value="TreeGrafter"/>
</dbReference>
<evidence type="ECO:0000313" key="4">
    <source>
        <dbReference type="EMBL" id="EEC50105.1"/>
    </source>
</evidence>
<evidence type="ECO:0000256" key="2">
    <source>
        <dbReference type="ARBA" id="ARBA00022692"/>
    </source>
</evidence>
<dbReference type="GO" id="GO:0005737">
    <property type="term" value="C:cytoplasm"/>
    <property type="evidence" value="ECO:0007669"/>
    <property type="project" value="TreeGrafter"/>
</dbReference>
<dbReference type="GeneID" id="7197962"/>
<dbReference type="KEGG" id="pti:PHATRDRAFT_44300"/>
<evidence type="ECO:0000256" key="1">
    <source>
        <dbReference type="ARBA" id="ARBA00004167"/>
    </source>
</evidence>
<keyword evidence="2" id="KW-0812">Transmembrane</keyword>
<reference evidence="4 5" key="1">
    <citation type="journal article" date="2008" name="Nature">
        <title>The Phaeodactylum genome reveals the evolutionary history of diatom genomes.</title>
        <authorList>
            <person name="Bowler C."/>
            <person name="Allen A.E."/>
            <person name="Badger J.H."/>
            <person name="Grimwood J."/>
            <person name="Jabbari K."/>
            <person name="Kuo A."/>
            <person name="Maheswari U."/>
            <person name="Martens C."/>
            <person name="Maumus F."/>
            <person name="Otillar R.P."/>
            <person name="Rayko E."/>
            <person name="Salamov A."/>
            <person name="Vandepoele K."/>
            <person name="Beszteri B."/>
            <person name="Gruber A."/>
            <person name="Heijde M."/>
            <person name="Katinka M."/>
            <person name="Mock T."/>
            <person name="Valentin K."/>
            <person name="Verret F."/>
            <person name="Berges J.A."/>
            <person name="Brownlee C."/>
            <person name="Cadoret J.P."/>
            <person name="Chiovitti A."/>
            <person name="Choi C.J."/>
            <person name="Coesel S."/>
            <person name="De Martino A."/>
            <person name="Detter J.C."/>
            <person name="Durkin C."/>
            <person name="Falciatore A."/>
            <person name="Fournet J."/>
            <person name="Haruta M."/>
            <person name="Huysman M.J."/>
            <person name="Jenkins B.D."/>
            <person name="Jiroutova K."/>
            <person name="Jorgensen R.E."/>
            <person name="Joubert Y."/>
            <person name="Kaplan A."/>
            <person name="Kroger N."/>
            <person name="Kroth P.G."/>
            <person name="La Roche J."/>
            <person name="Lindquist E."/>
            <person name="Lommer M."/>
            <person name="Martin-Jezequel V."/>
            <person name="Lopez P.J."/>
            <person name="Lucas S."/>
            <person name="Mangogna M."/>
            <person name="McGinnis K."/>
            <person name="Medlin L.K."/>
            <person name="Montsant A."/>
            <person name="Oudot-Le Secq M.P."/>
            <person name="Napoli C."/>
            <person name="Obornik M."/>
            <person name="Parker M.S."/>
            <person name="Petit J.L."/>
            <person name="Porcel B.M."/>
            <person name="Poulsen N."/>
            <person name="Robison M."/>
            <person name="Rychlewski L."/>
            <person name="Rynearson T.A."/>
            <person name="Schmutz J."/>
            <person name="Shapiro H."/>
            <person name="Siaut M."/>
            <person name="Stanley M."/>
            <person name="Sussman M.R."/>
            <person name="Taylor A.R."/>
            <person name="Vardi A."/>
            <person name="von Dassow P."/>
            <person name="Vyverman W."/>
            <person name="Willis A."/>
            <person name="Wyrwicz L.S."/>
            <person name="Rokhsar D.S."/>
            <person name="Weissenbach J."/>
            <person name="Armbrust E.V."/>
            <person name="Green B.R."/>
            <person name="Van de Peer Y."/>
            <person name="Grigoriev I.V."/>
        </authorList>
    </citation>
    <scope>NUCLEOTIDE SEQUENCE [LARGE SCALE GENOMIC DNA]</scope>
    <source>
        <strain evidence="4 5">CCAP 1055/1</strain>
    </source>
</reference>
<dbReference type="GO" id="GO:0016020">
    <property type="term" value="C:membrane"/>
    <property type="evidence" value="ECO:0007669"/>
    <property type="project" value="UniProtKB-SubCell"/>
</dbReference>
<name>B7FTM2_PHATC</name>
<accession>B7FTM2</accession>
<protein>
    <recommendedName>
        <fullName evidence="6">Glycosyltransferase family 92 protein</fullName>
    </recommendedName>
</protein>
<sequence>MPLSLNITIAVGDNSFSTRSVSHNGPDPRWGKGRSEGFSSRIRLVGDSHHSVFASTHFSLNKHTSYPPRTAPHLIANLLIFYRGTLRCCLFTVNSFEFGAASVRTGRLGTFPLGHWHVTIMKVKSRKYRQGKTPATLLALAASMIAISGRVILTSTRMPTMDYDGSGETRVLLRKEPTQGPMAPSQRRNLSTLAVAAPAENHSTKTTETSLCNTQSRISSAVDPGDESFSDPMAQQATDSTFSACILFMDDNPRLVEWMAYHYYALNLREVVVAVDRRSKTSPWDSLRRWTPYMNITVWNDADYGYVVDDDIAIKGSVAQKTDAHRDRQRFFYRQCTNHLKRRHRTWTAFYDVDEYMTIDERLVTNAEERMAKPGSVLQMIQEVQKRDPVPFGWRRNCVLIPRRHFSAAPSHPEEVSKLVPSVVNADQLETLRWRYRTEGGTDGYPKSIVDVSKITVKETTKFDIHRVVSDACPKPRAGHTFLTIHHYLGDWNLYSYRDDARKGARRSRHVWELRAFRTEGGTTDQIRPWISGFVAAMGEDRASLLLKDAGVLAILNVTNDEDSKWDVEIGQLMDDLPKKDRDFLQRLHTRFNVSKSVVSSVK</sequence>
<dbReference type="Proteomes" id="UP000000759">
    <property type="component" value="Chromosome 4"/>
</dbReference>
<dbReference type="PANTHER" id="PTHR21461">
    <property type="entry name" value="GLYCOSYLTRANSFERASE FAMILY 92 PROTEIN"/>
    <property type="match status" value="1"/>
</dbReference>
<gene>
    <name evidence="4" type="ORF">PHATRDRAFT_44300</name>
</gene>
<dbReference type="PaxDb" id="2850-Phatr44300"/>
<comment type="subcellular location">
    <subcellularLocation>
        <location evidence="1">Membrane</location>
        <topology evidence="1">Single-pass membrane protein</topology>
    </subcellularLocation>
</comment>
<dbReference type="PANTHER" id="PTHR21461:SF69">
    <property type="entry name" value="GLYCOSYLTRANSFERASE FAMILY 92 PROTEIN"/>
    <property type="match status" value="1"/>
</dbReference>
<keyword evidence="3" id="KW-0472">Membrane</keyword>
<dbReference type="RefSeq" id="XP_002178440.1">
    <property type="nucleotide sequence ID" value="XM_002178404.1"/>
</dbReference>
<keyword evidence="3" id="KW-1133">Transmembrane helix</keyword>
<dbReference type="EMBL" id="CM000607">
    <property type="protein sequence ID" value="EEC50105.1"/>
    <property type="molecule type" value="Genomic_DNA"/>
</dbReference>
<dbReference type="HOGENOM" id="CLU_044543_0_0_1"/>
<proteinExistence type="predicted"/>
<evidence type="ECO:0000313" key="5">
    <source>
        <dbReference type="Proteomes" id="UP000000759"/>
    </source>
</evidence>
<evidence type="ECO:0008006" key="6">
    <source>
        <dbReference type="Google" id="ProtNLM"/>
    </source>
</evidence>